<sequence>MSESFTCQTPQQKAPKARSHRSRGLACQCRPILLKPISVASSFRPIAPLPRPYPIGERIISFRSTRVREADSRRQRASPSPPRPPKVSGAIAPCLLPIVAATASPPNPLRLLPINRSRHTTRYKEITASPASANP</sequence>
<feature type="region of interest" description="Disordered" evidence="1">
    <location>
        <begin position="1"/>
        <end position="23"/>
    </location>
</feature>
<dbReference type="EnsemblPlants" id="ONIVA08G26820.1">
    <property type="protein sequence ID" value="ONIVA08G26820.1"/>
    <property type="gene ID" value="ONIVA08G26820"/>
</dbReference>
<dbReference type="Gramene" id="ONIVA08G26820.1">
    <property type="protein sequence ID" value="ONIVA08G26820.1"/>
    <property type="gene ID" value="ONIVA08G26820"/>
</dbReference>
<keyword evidence="3" id="KW-1185">Reference proteome</keyword>
<dbReference type="Proteomes" id="UP000006591">
    <property type="component" value="Chromosome 8"/>
</dbReference>
<organism evidence="2">
    <name type="scientific">Oryza nivara</name>
    <name type="common">Indian wild rice</name>
    <name type="synonym">Oryza sativa f. spontanea</name>
    <dbReference type="NCBI Taxonomy" id="4536"/>
    <lineage>
        <taxon>Eukaryota</taxon>
        <taxon>Viridiplantae</taxon>
        <taxon>Streptophyta</taxon>
        <taxon>Embryophyta</taxon>
        <taxon>Tracheophyta</taxon>
        <taxon>Spermatophyta</taxon>
        <taxon>Magnoliopsida</taxon>
        <taxon>Liliopsida</taxon>
        <taxon>Poales</taxon>
        <taxon>Poaceae</taxon>
        <taxon>BOP clade</taxon>
        <taxon>Oryzoideae</taxon>
        <taxon>Oryzeae</taxon>
        <taxon>Oryzinae</taxon>
        <taxon>Oryza</taxon>
    </lineage>
</organism>
<evidence type="ECO:0000313" key="3">
    <source>
        <dbReference type="Proteomes" id="UP000006591"/>
    </source>
</evidence>
<dbReference type="AlphaFoldDB" id="A0A0E0IFV9"/>
<protein>
    <submittedName>
        <fullName evidence="2">Uncharacterized protein</fullName>
    </submittedName>
</protein>
<evidence type="ECO:0000256" key="1">
    <source>
        <dbReference type="SAM" id="MobiDB-lite"/>
    </source>
</evidence>
<feature type="compositionally biased region" description="Polar residues" evidence="1">
    <location>
        <begin position="1"/>
        <end position="12"/>
    </location>
</feature>
<reference evidence="2" key="2">
    <citation type="submission" date="2018-04" db="EMBL/GenBank/DDBJ databases">
        <title>OnivRS2 (Oryza nivara Reference Sequence Version 2).</title>
        <authorList>
            <person name="Zhang J."/>
            <person name="Kudrna D."/>
            <person name="Lee S."/>
            <person name="Talag J."/>
            <person name="Rajasekar S."/>
            <person name="Welchert J."/>
            <person name="Hsing Y.-I."/>
            <person name="Wing R.A."/>
        </authorList>
    </citation>
    <scope>NUCLEOTIDE SEQUENCE [LARGE SCALE GENOMIC DNA]</scope>
    <source>
        <strain evidence="2">SL10</strain>
    </source>
</reference>
<accession>A0A0E0IFV9</accession>
<proteinExistence type="predicted"/>
<name>A0A0E0IFV9_ORYNI</name>
<evidence type="ECO:0000313" key="2">
    <source>
        <dbReference type="EnsemblPlants" id="ONIVA08G26820.1"/>
    </source>
</evidence>
<reference evidence="2" key="1">
    <citation type="submission" date="2015-04" db="UniProtKB">
        <authorList>
            <consortium name="EnsemblPlants"/>
        </authorList>
    </citation>
    <scope>IDENTIFICATION</scope>
    <source>
        <strain evidence="2">SL10</strain>
    </source>
</reference>
<dbReference type="HOGENOM" id="CLU_1889116_0_0_1"/>
<feature type="region of interest" description="Disordered" evidence="1">
    <location>
        <begin position="64"/>
        <end position="89"/>
    </location>
</feature>